<dbReference type="Proteomes" id="UP000569018">
    <property type="component" value="Unassembled WGS sequence"/>
</dbReference>
<evidence type="ECO:0000313" key="1">
    <source>
        <dbReference type="EMBL" id="GFP40576.1"/>
    </source>
</evidence>
<reference evidence="1 2" key="1">
    <citation type="journal article" date="2020" name="Front. Microbiol.">
        <title>Single-cell genomics of novel Actinobacteria with the Wood-Ljungdahl pathway discovered in a serpentinizing system.</title>
        <authorList>
            <person name="Merino N."/>
            <person name="Kawai M."/>
            <person name="Boyd E.S."/>
            <person name="Colman D.R."/>
            <person name="McGlynn S.E."/>
            <person name="Nealson K.H."/>
            <person name="Kurokawa K."/>
            <person name="Hongoh Y."/>
        </authorList>
    </citation>
    <scope>NUCLEOTIDE SEQUENCE [LARGE SCALE GENOMIC DNA]</scope>
    <source>
        <strain evidence="1 2">S47</strain>
    </source>
</reference>
<evidence type="ECO:0000313" key="2">
    <source>
        <dbReference type="Proteomes" id="UP000569018"/>
    </source>
</evidence>
<accession>A0A6V8QB17</accession>
<proteinExistence type="predicted"/>
<feature type="non-terminal residue" evidence="1">
    <location>
        <position position="1"/>
    </location>
</feature>
<sequence>REEIKSVADIITAKNTDHGVAVFIRQYLFDEKEEIF</sequence>
<comment type="caution">
    <text evidence="1">The sequence shown here is derived from an EMBL/GenBank/DDBJ whole genome shotgun (WGS) entry which is preliminary data.</text>
</comment>
<organism evidence="1 2">
    <name type="scientific">Candidatus Hakubella thermalkaliphila</name>
    <dbReference type="NCBI Taxonomy" id="2754717"/>
    <lineage>
        <taxon>Bacteria</taxon>
        <taxon>Bacillati</taxon>
        <taxon>Actinomycetota</taxon>
        <taxon>Actinomycetota incertae sedis</taxon>
        <taxon>Candidatus Hakubellales</taxon>
        <taxon>Candidatus Hakubellaceae</taxon>
        <taxon>Candidatus Hakubella</taxon>
    </lineage>
</organism>
<gene>
    <name evidence="1" type="ORF">HKBW3S47_02273</name>
</gene>
<name>A0A6V8QB17_9ACTN</name>
<dbReference type="AlphaFoldDB" id="A0A6V8QB17"/>
<protein>
    <submittedName>
        <fullName evidence="1">Uncharacterized protein</fullName>
    </submittedName>
</protein>
<dbReference type="EMBL" id="BLSD01000319">
    <property type="protein sequence ID" value="GFP40576.1"/>
    <property type="molecule type" value="Genomic_DNA"/>
</dbReference>